<reference evidence="4" key="1">
    <citation type="submission" date="2016-10" db="EMBL/GenBank/DDBJ databases">
        <authorList>
            <person name="Varghese N."/>
            <person name="Submissions S."/>
        </authorList>
    </citation>
    <scope>NUCLEOTIDE SEQUENCE [LARGE SCALE GENOMIC DNA]</scope>
    <source>
        <strain evidence="4">DSM 45079</strain>
    </source>
</reference>
<dbReference type="EMBL" id="LT629791">
    <property type="protein sequence ID" value="SDU24689.1"/>
    <property type="molecule type" value="Genomic_DNA"/>
</dbReference>
<gene>
    <name evidence="3" type="ORF">SAMN04488563_0747</name>
</gene>
<accession>A0A1H2GYW8</accession>
<dbReference type="PANTHER" id="PTHR40763">
    <property type="entry name" value="MEMBRANE PROTEIN-RELATED"/>
    <property type="match status" value="1"/>
</dbReference>
<proteinExistence type="predicted"/>
<evidence type="ECO:0000313" key="3">
    <source>
        <dbReference type="EMBL" id="SDU24689.1"/>
    </source>
</evidence>
<evidence type="ECO:0000313" key="4">
    <source>
        <dbReference type="Proteomes" id="UP000182977"/>
    </source>
</evidence>
<evidence type="ECO:0000259" key="2">
    <source>
        <dbReference type="Pfam" id="PF08044"/>
    </source>
</evidence>
<dbReference type="Pfam" id="PF08044">
    <property type="entry name" value="DUF1707"/>
    <property type="match status" value="1"/>
</dbReference>
<dbReference type="AlphaFoldDB" id="A0A1H2GYW8"/>
<dbReference type="PANTHER" id="PTHR40763:SF4">
    <property type="entry name" value="DUF1707 DOMAIN-CONTAINING PROTEIN"/>
    <property type="match status" value="1"/>
</dbReference>
<feature type="domain" description="DUF1707" evidence="2">
    <location>
        <begin position="10"/>
        <end position="62"/>
    </location>
</feature>
<name>A0A1H2GYW8_9ACTN</name>
<sequence length="96" mass="10509">MTDAAAQHRLRAADADRDATVDRLGAAMSEGRLRPDEYEERLERVFAAITYAELDRLVADLPGPPPTTPLTEPATVRRRRAAAGRSRQPGVKGRSV</sequence>
<dbReference type="STRING" id="419479.SAMN04488563_0747"/>
<organism evidence="3 4">
    <name type="scientific">Jiangella alkaliphila</name>
    <dbReference type="NCBI Taxonomy" id="419479"/>
    <lineage>
        <taxon>Bacteria</taxon>
        <taxon>Bacillati</taxon>
        <taxon>Actinomycetota</taxon>
        <taxon>Actinomycetes</taxon>
        <taxon>Jiangellales</taxon>
        <taxon>Jiangellaceae</taxon>
        <taxon>Jiangella</taxon>
    </lineage>
</organism>
<protein>
    <recommendedName>
        <fullName evidence="2">DUF1707 domain-containing protein</fullName>
    </recommendedName>
</protein>
<feature type="region of interest" description="Disordered" evidence="1">
    <location>
        <begin position="60"/>
        <end position="96"/>
    </location>
</feature>
<dbReference type="InterPro" id="IPR012551">
    <property type="entry name" value="DUF1707_SHOCT-like"/>
</dbReference>
<dbReference type="Proteomes" id="UP000182977">
    <property type="component" value="Chromosome I"/>
</dbReference>
<keyword evidence="4" id="KW-1185">Reference proteome</keyword>
<evidence type="ECO:0000256" key="1">
    <source>
        <dbReference type="SAM" id="MobiDB-lite"/>
    </source>
</evidence>